<feature type="domain" description="Helicase ATP-binding" evidence="11">
    <location>
        <begin position="73"/>
        <end position="237"/>
    </location>
</feature>
<feature type="domain" description="Helicase C-terminal" evidence="12">
    <location>
        <begin position="255"/>
        <end position="435"/>
    </location>
</feature>
<evidence type="ECO:0000313" key="13">
    <source>
        <dbReference type="EMBL" id="KAF7326698.1"/>
    </source>
</evidence>
<reference evidence="13" key="1">
    <citation type="submission" date="2020-05" db="EMBL/GenBank/DDBJ databases">
        <title>Mycena genomes resolve the evolution of fungal bioluminescence.</title>
        <authorList>
            <person name="Tsai I.J."/>
        </authorList>
    </citation>
    <scope>NUCLEOTIDE SEQUENCE</scope>
    <source>
        <strain evidence="13">CCC161011</strain>
    </source>
</reference>
<dbReference type="EMBL" id="JACAZI010000041">
    <property type="protein sequence ID" value="KAF7326698.1"/>
    <property type="molecule type" value="Genomic_DNA"/>
</dbReference>
<dbReference type="EC" id="3.6.4.13" evidence="2"/>
<dbReference type="InterPro" id="IPR002464">
    <property type="entry name" value="DNA/RNA_helicase_DEAH_CS"/>
</dbReference>
<dbReference type="CDD" id="cd18791">
    <property type="entry name" value="SF2_C_RHA"/>
    <property type="match status" value="1"/>
</dbReference>
<keyword evidence="4" id="KW-0547">Nucleotide-binding</keyword>
<dbReference type="Pfam" id="PF00270">
    <property type="entry name" value="DEAD"/>
    <property type="match status" value="1"/>
</dbReference>
<evidence type="ECO:0000256" key="5">
    <source>
        <dbReference type="ARBA" id="ARBA00022801"/>
    </source>
</evidence>
<dbReference type="Gene3D" id="3.40.50.300">
    <property type="entry name" value="P-loop containing nucleotide triphosphate hydrolases"/>
    <property type="match status" value="2"/>
</dbReference>
<dbReference type="SMART" id="SM00487">
    <property type="entry name" value="DEXDc"/>
    <property type="match status" value="1"/>
</dbReference>
<comment type="caution">
    <text evidence="13">The sequence shown here is derived from an EMBL/GenBank/DDBJ whole genome shotgun (WGS) entry which is preliminary data.</text>
</comment>
<accession>A0A8H6TWH5</accession>
<dbReference type="Pfam" id="PF07717">
    <property type="entry name" value="OB_NTP_bind"/>
    <property type="match status" value="1"/>
</dbReference>
<evidence type="ECO:0000259" key="11">
    <source>
        <dbReference type="PROSITE" id="PS51192"/>
    </source>
</evidence>
<organism evidence="13 14">
    <name type="scientific">Mycena venus</name>
    <dbReference type="NCBI Taxonomy" id="2733690"/>
    <lineage>
        <taxon>Eukaryota</taxon>
        <taxon>Fungi</taxon>
        <taxon>Dikarya</taxon>
        <taxon>Basidiomycota</taxon>
        <taxon>Agaricomycotina</taxon>
        <taxon>Agaricomycetes</taxon>
        <taxon>Agaricomycetidae</taxon>
        <taxon>Agaricales</taxon>
        <taxon>Marasmiineae</taxon>
        <taxon>Mycenaceae</taxon>
        <taxon>Mycena</taxon>
    </lineage>
</organism>
<evidence type="ECO:0000256" key="7">
    <source>
        <dbReference type="ARBA" id="ARBA00022840"/>
    </source>
</evidence>
<evidence type="ECO:0000256" key="8">
    <source>
        <dbReference type="ARBA" id="ARBA00023187"/>
    </source>
</evidence>
<dbReference type="Pfam" id="PF00271">
    <property type="entry name" value="Helicase_C"/>
    <property type="match status" value="1"/>
</dbReference>
<comment type="subcellular location">
    <subcellularLocation>
        <location evidence="1">Nucleus</location>
    </subcellularLocation>
</comment>
<dbReference type="FunFam" id="3.40.50.300:FF:000007">
    <property type="entry name" value="Pre-mRNA-splicing factor ATP-dependent RNA helicase"/>
    <property type="match status" value="1"/>
</dbReference>
<dbReference type="GO" id="GO:0006397">
    <property type="term" value="P:mRNA processing"/>
    <property type="evidence" value="ECO:0007669"/>
    <property type="project" value="UniProtKB-KW"/>
</dbReference>
<dbReference type="PROSITE" id="PS51192">
    <property type="entry name" value="HELICASE_ATP_BIND_1"/>
    <property type="match status" value="1"/>
</dbReference>
<dbReference type="GO" id="GO:0003723">
    <property type="term" value="F:RNA binding"/>
    <property type="evidence" value="ECO:0007669"/>
    <property type="project" value="TreeGrafter"/>
</dbReference>
<dbReference type="PANTHER" id="PTHR18934:SF83">
    <property type="entry name" value="PRE-MRNA-SPLICING FACTOR ATP-DEPENDENT RNA HELICASE DHX16"/>
    <property type="match status" value="1"/>
</dbReference>
<evidence type="ECO:0000256" key="6">
    <source>
        <dbReference type="ARBA" id="ARBA00022806"/>
    </source>
</evidence>
<dbReference type="PROSITE" id="PS00690">
    <property type="entry name" value="DEAH_ATP_HELICASE"/>
    <property type="match status" value="1"/>
</dbReference>
<comment type="catalytic activity">
    <reaction evidence="10">
        <text>ATP + H2O = ADP + phosphate + H(+)</text>
        <dbReference type="Rhea" id="RHEA:13065"/>
        <dbReference type="ChEBI" id="CHEBI:15377"/>
        <dbReference type="ChEBI" id="CHEBI:15378"/>
        <dbReference type="ChEBI" id="CHEBI:30616"/>
        <dbReference type="ChEBI" id="CHEBI:43474"/>
        <dbReference type="ChEBI" id="CHEBI:456216"/>
        <dbReference type="EC" id="3.6.4.13"/>
    </reaction>
</comment>
<dbReference type="OrthoDB" id="10253254at2759"/>
<proteinExistence type="predicted"/>
<dbReference type="FunFam" id="3.40.50.300:FF:000726">
    <property type="entry name" value="Pre-mRNA-splicing factor ATP-dependent RNA helicase"/>
    <property type="match status" value="1"/>
</dbReference>
<keyword evidence="5" id="KW-0378">Hydrolase</keyword>
<evidence type="ECO:0000256" key="10">
    <source>
        <dbReference type="ARBA" id="ARBA00047984"/>
    </source>
</evidence>
<dbReference type="InterPro" id="IPR027417">
    <property type="entry name" value="P-loop_NTPase"/>
</dbReference>
<dbReference type="GO" id="GO:0003724">
    <property type="term" value="F:RNA helicase activity"/>
    <property type="evidence" value="ECO:0007669"/>
    <property type="project" value="UniProtKB-EC"/>
</dbReference>
<protein>
    <recommendedName>
        <fullName evidence="2">RNA helicase</fullName>
        <ecNumber evidence="2">3.6.4.13</ecNumber>
    </recommendedName>
</protein>
<evidence type="ECO:0000256" key="3">
    <source>
        <dbReference type="ARBA" id="ARBA00022664"/>
    </source>
</evidence>
<dbReference type="Proteomes" id="UP000620124">
    <property type="component" value="Unassembled WGS sequence"/>
</dbReference>
<dbReference type="GO" id="GO:0071006">
    <property type="term" value="C:U2-type catalytic step 1 spliceosome"/>
    <property type="evidence" value="ECO:0007669"/>
    <property type="project" value="UniProtKB-ARBA"/>
</dbReference>
<sequence length="684" mass="76432">MKGRNEVQDKYDYVFEESQAIEFVEGQVMNGENQGGTVDQLLQARIDKAEKLVPSFDAARKSLPIYACRDALLDTIRDHQITIVVAQTGSGKTTQLPQYLHEAGFIANGQKVGCTQPRRVAAMSVAARVAEEMGMTLGDEVGYSIRFEDRTNHKTVLKYMTDGILLREFLTAPDLAGYAAIVIDEAHERTLNTDILFALIKDVARARPELRVVISSATLDAPKFSAYFDKAPIFYVPGRVHPVEIYYTPQPEANYLHAAITTCFQIHTTQPKGDILIFLTDQAEIEAAQENIQETARILGNKISELVICPIRTNLPSNQQAQVYEPTPEGARKVILTTDIAETSITIDGVVFVIDSGFVKQDSYNPRTGMSSLVTVPCSRASVDQRAECAGRVGPGKAFRLYTKRAFENELEATTVPEIQRTNMALTALSLKCLGIDDIIGFDFMDPPPAETVTRALELLYALGALNHRGELTELGHRMAEFPVNPELSKAIISSEKYSCTEEVLTIVSMLSESGSLFYRPKDKKVHAEQARKSFYHPAGDHFTLLNLWNRWSESNFSQQFCYEQFVHFKSLNRARAMRDQLIRLCDIIPVQKAIAAGYFYNTATLQGDGEYRTIKTGHGVYIDPSSSLSQHLPPVKTMLYHELVVTSKSYMRQVMEINPAWLLEVAPQYFKPEDVEGPDNGKK</sequence>
<gene>
    <name evidence="13" type="ORF">MVEN_02607000</name>
</gene>
<dbReference type="PANTHER" id="PTHR18934">
    <property type="entry name" value="ATP-DEPENDENT RNA HELICASE"/>
    <property type="match status" value="1"/>
</dbReference>
<dbReference type="PROSITE" id="PS51194">
    <property type="entry name" value="HELICASE_CTER"/>
    <property type="match status" value="1"/>
</dbReference>
<evidence type="ECO:0000256" key="1">
    <source>
        <dbReference type="ARBA" id="ARBA00004123"/>
    </source>
</evidence>
<dbReference type="InterPro" id="IPR007502">
    <property type="entry name" value="Helicase-assoc_dom"/>
</dbReference>
<evidence type="ECO:0000259" key="12">
    <source>
        <dbReference type="PROSITE" id="PS51194"/>
    </source>
</evidence>
<keyword evidence="8" id="KW-0508">mRNA splicing</keyword>
<keyword evidence="14" id="KW-1185">Reference proteome</keyword>
<dbReference type="Gene3D" id="1.20.120.1080">
    <property type="match status" value="1"/>
</dbReference>
<evidence type="ECO:0000256" key="2">
    <source>
        <dbReference type="ARBA" id="ARBA00012552"/>
    </source>
</evidence>
<dbReference type="InterPro" id="IPR048333">
    <property type="entry name" value="HA2_WH"/>
</dbReference>
<dbReference type="SMART" id="SM00490">
    <property type="entry name" value="HELICc"/>
    <property type="match status" value="1"/>
</dbReference>
<dbReference type="SMART" id="SM00847">
    <property type="entry name" value="HA2"/>
    <property type="match status" value="1"/>
</dbReference>
<dbReference type="InterPro" id="IPR011709">
    <property type="entry name" value="DEAD-box_helicase_OB_fold"/>
</dbReference>
<keyword evidence="7" id="KW-0067">ATP-binding</keyword>
<dbReference type="Pfam" id="PF21010">
    <property type="entry name" value="HA2_C"/>
    <property type="match status" value="1"/>
</dbReference>
<keyword evidence="9" id="KW-0539">Nucleus</keyword>
<evidence type="ECO:0000313" key="14">
    <source>
        <dbReference type="Proteomes" id="UP000620124"/>
    </source>
</evidence>
<dbReference type="GO" id="GO:0016787">
    <property type="term" value="F:hydrolase activity"/>
    <property type="evidence" value="ECO:0007669"/>
    <property type="project" value="UniProtKB-KW"/>
</dbReference>
<dbReference type="GO" id="GO:0071013">
    <property type="term" value="C:catalytic step 2 spliceosome"/>
    <property type="evidence" value="ECO:0007669"/>
    <property type="project" value="TreeGrafter"/>
</dbReference>
<dbReference type="SUPFAM" id="SSF52540">
    <property type="entry name" value="P-loop containing nucleoside triphosphate hydrolases"/>
    <property type="match status" value="1"/>
</dbReference>
<dbReference type="InterPro" id="IPR011545">
    <property type="entry name" value="DEAD/DEAH_box_helicase_dom"/>
</dbReference>
<evidence type="ECO:0000256" key="4">
    <source>
        <dbReference type="ARBA" id="ARBA00022741"/>
    </source>
</evidence>
<dbReference type="GO" id="GO:0008380">
    <property type="term" value="P:RNA splicing"/>
    <property type="evidence" value="ECO:0007669"/>
    <property type="project" value="UniProtKB-KW"/>
</dbReference>
<keyword evidence="6 13" id="KW-0347">Helicase</keyword>
<dbReference type="InterPro" id="IPR001650">
    <property type="entry name" value="Helicase_C-like"/>
</dbReference>
<dbReference type="InterPro" id="IPR014001">
    <property type="entry name" value="Helicase_ATP-bd"/>
</dbReference>
<dbReference type="Pfam" id="PF04408">
    <property type="entry name" value="WHD_HA2"/>
    <property type="match status" value="1"/>
</dbReference>
<dbReference type="GO" id="GO:0005524">
    <property type="term" value="F:ATP binding"/>
    <property type="evidence" value="ECO:0007669"/>
    <property type="project" value="UniProtKB-KW"/>
</dbReference>
<dbReference type="FunFam" id="1.20.120.1080:FF:000001">
    <property type="entry name" value="Pre-mRNA-splicing factor ATP-dependent RNA helicase"/>
    <property type="match status" value="1"/>
</dbReference>
<keyword evidence="3" id="KW-0507">mRNA processing</keyword>
<name>A0A8H6TWH5_9AGAR</name>
<evidence type="ECO:0000256" key="9">
    <source>
        <dbReference type="ARBA" id="ARBA00023242"/>
    </source>
</evidence>
<dbReference type="AlphaFoldDB" id="A0A8H6TWH5"/>